<sequence length="128" mass="14512">MCSIVPGISEVQDASHLLTLLRKSTSVGLTNLWALRFSFSIFIKLKTRFSNLIPLYTNLLGSRIYQPDAHSFDANSLAAQLFVPMLKFLMFILMKLFHLVPFPFLKKLLSTSLHLPLLPSLDYPKQSS</sequence>
<keyword evidence="2" id="KW-1185">Reference proteome</keyword>
<accession>A0ACC2UIM5</accession>
<gene>
    <name evidence="1" type="ORF">DSO57_1038563</name>
</gene>
<dbReference type="Proteomes" id="UP001165960">
    <property type="component" value="Unassembled WGS sequence"/>
</dbReference>
<evidence type="ECO:0000313" key="1">
    <source>
        <dbReference type="EMBL" id="KAJ9086920.1"/>
    </source>
</evidence>
<proteinExistence type="predicted"/>
<dbReference type="EMBL" id="QTSX02000501">
    <property type="protein sequence ID" value="KAJ9086920.1"/>
    <property type="molecule type" value="Genomic_DNA"/>
</dbReference>
<organism evidence="1 2">
    <name type="scientific">Entomophthora muscae</name>
    <dbReference type="NCBI Taxonomy" id="34485"/>
    <lineage>
        <taxon>Eukaryota</taxon>
        <taxon>Fungi</taxon>
        <taxon>Fungi incertae sedis</taxon>
        <taxon>Zoopagomycota</taxon>
        <taxon>Entomophthoromycotina</taxon>
        <taxon>Entomophthoromycetes</taxon>
        <taxon>Entomophthorales</taxon>
        <taxon>Entomophthoraceae</taxon>
        <taxon>Entomophthora</taxon>
    </lineage>
</organism>
<reference evidence="1" key="1">
    <citation type="submission" date="2022-04" db="EMBL/GenBank/DDBJ databases">
        <title>Genome of the entomopathogenic fungus Entomophthora muscae.</title>
        <authorList>
            <person name="Elya C."/>
            <person name="Lovett B.R."/>
            <person name="Lee E."/>
            <person name="Macias A.M."/>
            <person name="Hajek A.E."/>
            <person name="De Bivort B.L."/>
            <person name="Kasson M.T."/>
            <person name="De Fine Licht H.H."/>
            <person name="Stajich J.E."/>
        </authorList>
    </citation>
    <scope>NUCLEOTIDE SEQUENCE</scope>
    <source>
        <strain evidence="1">Berkeley</strain>
    </source>
</reference>
<name>A0ACC2UIM5_9FUNG</name>
<comment type="caution">
    <text evidence="1">The sequence shown here is derived from an EMBL/GenBank/DDBJ whole genome shotgun (WGS) entry which is preliminary data.</text>
</comment>
<protein>
    <submittedName>
        <fullName evidence="1">Uncharacterized protein</fullName>
    </submittedName>
</protein>
<evidence type="ECO:0000313" key="2">
    <source>
        <dbReference type="Proteomes" id="UP001165960"/>
    </source>
</evidence>